<feature type="region of interest" description="Disordered" evidence="1">
    <location>
        <begin position="215"/>
        <end position="238"/>
    </location>
</feature>
<evidence type="ECO:0000313" key="2">
    <source>
        <dbReference type="EMBL" id="KAF2250486.1"/>
    </source>
</evidence>
<sequence>MDRRDAHAQARLDEADAQRREAIAVAHQQQRLTQHQHQAQGIQHPQVLGQPFNYSNEQLSIQSAYGTPLAEANYAAVPAAQYLSPFQGHVQQPSQGQQYFPGTAAQFNPGLYPHQAAASCSCGCGAVAAPTINPHQLHPGAGSFNAALLQQPYQLSAFSVPTTAPGVPAVAPAPAQTFAADNLAHLHARRAAHLQRLSRASASHRVVAPSATAVTNGTNPNRVQNNQNLPSATAAAPPTMKEVLEYRARNEGPDNKAFNRTVERKLRVEAWLQTGKDSTRRRGCSPSSSTPGPKPVKRVVKKQEASSSPAAGRIMRSGLRSQSAAVKEKEVSPPPLLIDFEEGSSTIKEPTPEVDSEGRIRS</sequence>
<dbReference type="RefSeq" id="XP_033685490.1">
    <property type="nucleotide sequence ID" value="XM_033833036.1"/>
</dbReference>
<feature type="region of interest" description="Disordered" evidence="1">
    <location>
        <begin position="273"/>
        <end position="362"/>
    </location>
</feature>
<protein>
    <submittedName>
        <fullName evidence="2">Uncharacterized protein</fullName>
    </submittedName>
</protein>
<dbReference type="EMBL" id="ML987193">
    <property type="protein sequence ID" value="KAF2250486.1"/>
    <property type="molecule type" value="Genomic_DNA"/>
</dbReference>
<reference evidence="2" key="1">
    <citation type="journal article" date="2020" name="Stud. Mycol.">
        <title>101 Dothideomycetes genomes: a test case for predicting lifestyles and emergence of pathogens.</title>
        <authorList>
            <person name="Haridas S."/>
            <person name="Albert R."/>
            <person name="Binder M."/>
            <person name="Bloem J."/>
            <person name="Labutti K."/>
            <person name="Salamov A."/>
            <person name="Andreopoulos B."/>
            <person name="Baker S."/>
            <person name="Barry K."/>
            <person name="Bills G."/>
            <person name="Bluhm B."/>
            <person name="Cannon C."/>
            <person name="Castanera R."/>
            <person name="Culley D."/>
            <person name="Daum C."/>
            <person name="Ezra D."/>
            <person name="Gonzalez J."/>
            <person name="Henrissat B."/>
            <person name="Kuo A."/>
            <person name="Liang C."/>
            <person name="Lipzen A."/>
            <person name="Lutzoni F."/>
            <person name="Magnuson J."/>
            <person name="Mondo S."/>
            <person name="Nolan M."/>
            <person name="Ohm R."/>
            <person name="Pangilinan J."/>
            <person name="Park H.-J."/>
            <person name="Ramirez L."/>
            <person name="Alfaro M."/>
            <person name="Sun H."/>
            <person name="Tritt A."/>
            <person name="Yoshinaga Y."/>
            <person name="Zwiers L.-H."/>
            <person name="Turgeon B."/>
            <person name="Goodwin S."/>
            <person name="Spatafora J."/>
            <person name="Crous P."/>
            <person name="Grigoriev I."/>
        </authorList>
    </citation>
    <scope>NUCLEOTIDE SEQUENCE</scope>
    <source>
        <strain evidence="2">CBS 122368</strain>
    </source>
</reference>
<accession>A0A6A6IJD5</accession>
<evidence type="ECO:0000313" key="3">
    <source>
        <dbReference type="Proteomes" id="UP000800094"/>
    </source>
</evidence>
<feature type="compositionally biased region" description="Polar residues" evidence="1">
    <location>
        <begin position="215"/>
        <end position="231"/>
    </location>
</feature>
<proteinExistence type="predicted"/>
<gene>
    <name evidence="2" type="ORF">BU26DRAFT_562470</name>
</gene>
<keyword evidence="3" id="KW-1185">Reference proteome</keyword>
<name>A0A6A6IJD5_9PLEO</name>
<dbReference type="Proteomes" id="UP000800094">
    <property type="component" value="Unassembled WGS sequence"/>
</dbReference>
<organism evidence="2 3">
    <name type="scientific">Trematosphaeria pertusa</name>
    <dbReference type="NCBI Taxonomy" id="390896"/>
    <lineage>
        <taxon>Eukaryota</taxon>
        <taxon>Fungi</taxon>
        <taxon>Dikarya</taxon>
        <taxon>Ascomycota</taxon>
        <taxon>Pezizomycotina</taxon>
        <taxon>Dothideomycetes</taxon>
        <taxon>Pleosporomycetidae</taxon>
        <taxon>Pleosporales</taxon>
        <taxon>Massarineae</taxon>
        <taxon>Trematosphaeriaceae</taxon>
        <taxon>Trematosphaeria</taxon>
    </lineage>
</organism>
<evidence type="ECO:0000256" key="1">
    <source>
        <dbReference type="SAM" id="MobiDB-lite"/>
    </source>
</evidence>
<dbReference type="AlphaFoldDB" id="A0A6A6IJD5"/>
<dbReference type="GeneID" id="54586366"/>